<feature type="compositionally biased region" description="Basic and acidic residues" evidence="7">
    <location>
        <begin position="97"/>
        <end position="116"/>
    </location>
</feature>
<dbReference type="Gene3D" id="1.10.10.60">
    <property type="entry name" value="Homeodomain-like"/>
    <property type="match status" value="1"/>
</dbReference>
<dbReference type="PROSITE" id="PS00027">
    <property type="entry name" value="HOMEOBOX_1"/>
    <property type="match status" value="1"/>
</dbReference>
<comment type="caution">
    <text evidence="9">The sequence shown here is derived from an EMBL/GenBank/DDBJ whole genome shotgun (WGS) entry which is preliminary data.</text>
</comment>
<dbReference type="PROSITE" id="PS50071">
    <property type="entry name" value="HOMEOBOX_2"/>
    <property type="match status" value="1"/>
</dbReference>
<dbReference type="GO" id="GO:0005634">
    <property type="term" value="C:nucleus"/>
    <property type="evidence" value="ECO:0007669"/>
    <property type="project" value="UniProtKB-SubCell"/>
</dbReference>
<protein>
    <recommendedName>
        <fullName evidence="8">Homeobox domain-containing protein</fullName>
    </recommendedName>
</protein>
<evidence type="ECO:0000256" key="2">
    <source>
        <dbReference type="ARBA" id="ARBA00023125"/>
    </source>
</evidence>
<dbReference type="PANTHER" id="PTHR24329">
    <property type="entry name" value="HOMEOBOX PROTEIN ARISTALESS"/>
    <property type="match status" value="1"/>
</dbReference>
<dbReference type="AlphaFoldDB" id="A0A8S2RA59"/>
<name>A0A8S2RA59_9BILA</name>
<dbReference type="InterPro" id="IPR017970">
    <property type="entry name" value="Homeobox_CS"/>
</dbReference>
<proteinExistence type="predicted"/>
<accession>A0A8S2RA59</accession>
<reference evidence="9" key="1">
    <citation type="submission" date="2021-02" db="EMBL/GenBank/DDBJ databases">
        <authorList>
            <person name="Nowell W R."/>
        </authorList>
    </citation>
    <scope>NUCLEOTIDE SEQUENCE</scope>
</reference>
<dbReference type="SMART" id="SM00389">
    <property type="entry name" value="HOX"/>
    <property type="match status" value="1"/>
</dbReference>
<evidence type="ECO:0000313" key="10">
    <source>
        <dbReference type="Proteomes" id="UP000682733"/>
    </source>
</evidence>
<organism evidence="9 10">
    <name type="scientific">Didymodactylos carnosus</name>
    <dbReference type="NCBI Taxonomy" id="1234261"/>
    <lineage>
        <taxon>Eukaryota</taxon>
        <taxon>Metazoa</taxon>
        <taxon>Spiralia</taxon>
        <taxon>Gnathifera</taxon>
        <taxon>Rotifera</taxon>
        <taxon>Eurotatoria</taxon>
        <taxon>Bdelloidea</taxon>
        <taxon>Philodinida</taxon>
        <taxon>Philodinidae</taxon>
        <taxon>Didymodactylos</taxon>
    </lineage>
</organism>
<dbReference type="InterPro" id="IPR009057">
    <property type="entry name" value="Homeodomain-like_sf"/>
</dbReference>
<evidence type="ECO:0000256" key="6">
    <source>
        <dbReference type="RuleBase" id="RU000682"/>
    </source>
</evidence>
<evidence type="ECO:0000256" key="5">
    <source>
        <dbReference type="PROSITE-ProRule" id="PRU00108"/>
    </source>
</evidence>
<keyword evidence="3 5" id="KW-0371">Homeobox</keyword>
<dbReference type="PANTHER" id="PTHR24329:SF516">
    <property type="entry name" value="HOMEOBOX PROTEIN GOOSECOID"/>
    <property type="match status" value="1"/>
</dbReference>
<feature type="DNA-binding region" description="Homeobox" evidence="5">
    <location>
        <begin position="37"/>
        <end position="96"/>
    </location>
</feature>
<dbReference type="GO" id="GO:0000981">
    <property type="term" value="F:DNA-binding transcription factor activity, RNA polymerase II-specific"/>
    <property type="evidence" value="ECO:0007669"/>
    <property type="project" value="InterPro"/>
</dbReference>
<dbReference type="CDD" id="cd00086">
    <property type="entry name" value="homeodomain"/>
    <property type="match status" value="1"/>
</dbReference>
<feature type="region of interest" description="Disordered" evidence="7">
    <location>
        <begin position="92"/>
        <end position="141"/>
    </location>
</feature>
<dbReference type="Pfam" id="PF00046">
    <property type="entry name" value="Homeodomain"/>
    <property type="match status" value="1"/>
</dbReference>
<dbReference type="GO" id="GO:0000977">
    <property type="term" value="F:RNA polymerase II transcription regulatory region sequence-specific DNA binding"/>
    <property type="evidence" value="ECO:0007669"/>
    <property type="project" value="TreeGrafter"/>
</dbReference>
<evidence type="ECO:0000256" key="1">
    <source>
        <dbReference type="ARBA" id="ARBA00004123"/>
    </source>
</evidence>
<evidence type="ECO:0000313" key="9">
    <source>
        <dbReference type="EMBL" id="CAF4153587.1"/>
    </source>
</evidence>
<feature type="domain" description="Homeobox" evidence="8">
    <location>
        <begin position="35"/>
        <end position="95"/>
    </location>
</feature>
<dbReference type="InterPro" id="IPR001356">
    <property type="entry name" value="HD"/>
</dbReference>
<dbReference type="SUPFAM" id="SSF46689">
    <property type="entry name" value="Homeodomain-like"/>
    <property type="match status" value="1"/>
</dbReference>
<dbReference type="FunFam" id="1.10.10.60:FF:000679">
    <property type="entry name" value="Homeobox protein aristaless"/>
    <property type="match status" value="1"/>
</dbReference>
<keyword evidence="4 5" id="KW-0539">Nucleus</keyword>
<sequence>MFQVLPTIRVFLGAIQSYPALQNFFAAATMAQHHKRKRRHRTIFTEEQLEQLETAFQRTHYPDVMMREELAMKIELKEERVEVWFKNRRAKYRKQKREATERSRREAQEKLQRTDGESTGTGSSTPTTSSSSLSSGGQESNDLVVNTHLTVCSSSRSTSSPLTSPIACQPLALTTTSSNISTNSVGDAIRLNKIPTTKSISFNKKESLHHQLIPHNHQTHHIHLPTSTTSNVYSNVSSLK</sequence>
<gene>
    <name evidence="9" type="ORF">TMI583_LOCUS31211</name>
</gene>
<comment type="subcellular location">
    <subcellularLocation>
        <location evidence="1 5 6">Nucleus</location>
    </subcellularLocation>
</comment>
<dbReference type="InterPro" id="IPR050649">
    <property type="entry name" value="Paired_Homeobox_TFs"/>
</dbReference>
<feature type="compositionally biased region" description="Low complexity" evidence="7">
    <location>
        <begin position="117"/>
        <end position="137"/>
    </location>
</feature>
<dbReference type="EMBL" id="CAJOBA010043709">
    <property type="protein sequence ID" value="CAF4153587.1"/>
    <property type="molecule type" value="Genomic_DNA"/>
</dbReference>
<dbReference type="Proteomes" id="UP000682733">
    <property type="component" value="Unassembled WGS sequence"/>
</dbReference>
<evidence type="ECO:0000259" key="8">
    <source>
        <dbReference type="PROSITE" id="PS50071"/>
    </source>
</evidence>
<keyword evidence="2 5" id="KW-0238">DNA-binding</keyword>
<evidence type="ECO:0000256" key="7">
    <source>
        <dbReference type="SAM" id="MobiDB-lite"/>
    </source>
</evidence>
<evidence type="ECO:0000256" key="3">
    <source>
        <dbReference type="ARBA" id="ARBA00023155"/>
    </source>
</evidence>
<evidence type="ECO:0000256" key="4">
    <source>
        <dbReference type="ARBA" id="ARBA00023242"/>
    </source>
</evidence>